<protein>
    <submittedName>
        <fullName evidence="5">Transcriptional regulator, LacI family</fullName>
    </submittedName>
</protein>
<dbReference type="SMART" id="SM00354">
    <property type="entry name" value="HTH_LACI"/>
    <property type="match status" value="1"/>
</dbReference>
<evidence type="ECO:0000313" key="6">
    <source>
        <dbReference type="Proteomes" id="UP000198670"/>
    </source>
</evidence>
<dbReference type="GO" id="GO:0000976">
    <property type="term" value="F:transcription cis-regulatory region binding"/>
    <property type="evidence" value="ECO:0007669"/>
    <property type="project" value="TreeGrafter"/>
</dbReference>
<keyword evidence="1" id="KW-0805">Transcription regulation</keyword>
<dbReference type="PANTHER" id="PTHR30146:SF109">
    <property type="entry name" value="HTH-TYPE TRANSCRIPTIONAL REGULATOR GALS"/>
    <property type="match status" value="1"/>
</dbReference>
<evidence type="ECO:0000259" key="4">
    <source>
        <dbReference type="PROSITE" id="PS50932"/>
    </source>
</evidence>
<evidence type="ECO:0000256" key="3">
    <source>
        <dbReference type="ARBA" id="ARBA00023163"/>
    </source>
</evidence>
<dbReference type="Gene3D" id="3.40.50.2300">
    <property type="match status" value="2"/>
</dbReference>
<dbReference type="CDD" id="cd01392">
    <property type="entry name" value="HTH_LacI"/>
    <property type="match status" value="1"/>
</dbReference>
<dbReference type="Proteomes" id="UP000198670">
    <property type="component" value="Unassembled WGS sequence"/>
</dbReference>
<sequence length="343" mass="38514">MQKNRQTTIIDIAKQLGVSPSTVSRALHNHPSISAETKKNVLALAEKYSYQPNLLALSLLNKRTGIIGIVVPEITSYFFATVISGVQDMVSSAGYKLLICQSNESFEEEKKLLQDMALLRVDGVLISPTFRTKTFDHFDRLKSAGIPLVIFDRDCPHYKADKVLVDSYDGAYQAVEYLIKTGRHNIAHIAGPIAFPTFKQRLDGYLNAHYDNNIPIRSELIVYSDGFSSDYGVDAFVQLIARNKKLDALFAVNDAVAIGAMRVIRENGYRIPEDISVVGFDDESYAQYYFPPLSTVWQPVYELGMLSAKILLDHFASKELGERFRYEILKPELVIRESSISLS</sequence>
<dbReference type="OrthoDB" id="9803256at2"/>
<evidence type="ECO:0000256" key="1">
    <source>
        <dbReference type="ARBA" id="ARBA00023015"/>
    </source>
</evidence>
<proteinExistence type="predicted"/>
<dbReference type="STRING" id="1477437.SAMN05444682_108210"/>
<evidence type="ECO:0000313" key="5">
    <source>
        <dbReference type="EMBL" id="SFJ26873.1"/>
    </source>
</evidence>
<dbReference type="InterPro" id="IPR000843">
    <property type="entry name" value="HTH_LacI"/>
</dbReference>
<dbReference type="PROSITE" id="PS50932">
    <property type="entry name" value="HTH_LACI_2"/>
    <property type="match status" value="1"/>
</dbReference>
<dbReference type="Pfam" id="PF00356">
    <property type="entry name" value="LacI"/>
    <property type="match status" value="1"/>
</dbReference>
<dbReference type="RefSeq" id="WP_090628763.1">
    <property type="nucleotide sequence ID" value="NZ_FOQO01000008.1"/>
</dbReference>
<organism evidence="5 6">
    <name type="scientific">Parapedobacter indicus</name>
    <dbReference type="NCBI Taxonomy" id="1477437"/>
    <lineage>
        <taxon>Bacteria</taxon>
        <taxon>Pseudomonadati</taxon>
        <taxon>Bacteroidota</taxon>
        <taxon>Sphingobacteriia</taxon>
        <taxon>Sphingobacteriales</taxon>
        <taxon>Sphingobacteriaceae</taxon>
        <taxon>Parapedobacter</taxon>
    </lineage>
</organism>
<dbReference type="EMBL" id="FOQO01000008">
    <property type="protein sequence ID" value="SFJ26873.1"/>
    <property type="molecule type" value="Genomic_DNA"/>
</dbReference>
<name>A0A1I3PZ33_9SPHI</name>
<dbReference type="AlphaFoldDB" id="A0A1I3PZ33"/>
<evidence type="ECO:0000256" key="2">
    <source>
        <dbReference type="ARBA" id="ARBA00023125"/>
    </source>
</evidence>
<dbReference type="SUPFAM" id="SSF47413">
    <property type="entry name" value="lambda repressor-like DNA-binding domains"/>
    <property type="match status" value="1"/>
</dbReference>
<keyword evidence="6" id="KW-1185">Reference proteome</keyword>
<dbReference type="Gene3D" id="1.10.260.40">
    <property type="entry name" value="lambda repressor-like DNA-binding domains"/>
    <property type="match status" value="1"/>
</dbReference>
<gene>
    <name evidence="5" type="ORF">SAMN05444682_108210</name>
</gene>
<feature type="domain" description="HTH lacI-type" evidence="4">
    <location>
        <begin position="7"/>
        <end position="61"/>
    </location>
</feature>
<dbReference type="GO" id="GO:0003700">
    <property type="term" value="F:DNA-binding transcription factor activity"/>
    <property type="evidence" value="ECO:0007669"/>
    <property type="project" value="TreeGrafter"/>
</dbReference>
<keyword evidence="2" id="KW-0238">DNA-binding</keyword>
<keyword evidence="3" id="KW-0804">Transcription</keyword>
<dbReference type="Pfam" id="PF13377">
    <property type="entry name" value="Peripla_BP_3"/>
    <property type="match status" value="1"/>
</dbReference>
<accession>A0A1I3PZ33</accession>
<dbReference type="CDD" id="cd06267">
    <property type="entry name" value="PBP1_LacI_sugar_binding-like"/>
    <property type="match status" value="1"/>
</dbReference>
<dbReference type="PANTHER" id="PTHR30146">
    <property type="entry name" value="LACI-RELATED TRANSCRIPTIONAL REPRESSOR"/>
    <property type="match status" value="1"/>
</dbReference>
<dbReference type="InterPro" id="IPR028082">
    <property type="entry name" value="Peripla_BP_I"/>
</dbReference>
<dbReference type="InterPro" id="IPR046335">
    <property type="entry name" value="LacI/GalR-like_sensor"/>
</dbReference>
<dbReference type="SUPFAM" id="SSF53822">
    <property type="entry name" value="Periplasmic binding protein-like I"/>
    <property type="match status" value="1"/>
</dbReference>
<reference evidence="5 6" key="1">
    <citation type="submission" date="2016-10" db="EMBL/GenBank/DDBJ databases">
        <authorList>
            <person name="de Groot N.N."/>
        </authorList>
    </citation>
    <scope>NUCLEOTIDE SEQUENCE [LARGE SCALE GENOMIC DNA]</scope>
    <source>
        <strain evidence="5 6">RK1</strain>
    </source>
</reference>
<dbReference type="InterPro" id="IPR010982">
    <property type="entry name" value="Lambda_DNA-bd_dom_sf"/>
</dbReference>